<dbReference type="OrthoDB" id="2433375at2759"/>
<name>A0A397G1P3_9GLOM</name>
<dbReference type="STRING" id="1348612.A0A397G1P3"/>
<dbReference type="EMBL" id="PQFF01000568">
    <property type="protein sequence ID" value="RHZ44627.1"/>
    <property type="molecule type" value="Genomic_DNA"/>
</dbReference>
<sequence length="166" mass="19176">MHSILTKKVSIDRECTINLDNSKLRDDKCLQYALGVYFASNNGVKVHLECLSVIKPYLDIVNLDGIPIPTLICSRTFQKIKAQNLEISINTGRMEKNRMKEEIATFKTVIVSKNFFIPNSYQVAECNHPRPNEYIIKRPHIIYLMALTDINKSEDTGKYDQRNHFL</sequence>
<keyword evidence="2" id="KW-1185">Reference proteome</keyword>
<reference evidence="1 2" key="1">
    <citation type="submission" date="2018-08" db="EMBL/GenBank/DDBJ databases">
        <title>Genome and evolution of the arbuscular mycorrhizal fungus Diversispora epigaea (formerly Glomus versiforme) and its bacterial endosymbionts.</title>
        <authorList>
            <person name="Sun X."/>
            <person name="Fei Z."/>
            <person name="Harrison M."/>
        </authorList>
    </citation>
    <scope>NUCLEOTIDE SEQUENCE [LARGE SCALE GENOMIC DNA]</scope>
    <source>
        <strain evidence="1 2">IT104</strain>
    </source>
</reference>
<comment type="caution">
    <text evidence="1">The sequence shown here is derived from an EMBL/GenBank/DDBJ whole genome shotgun (WGS) entry which is preliminary data.</text>
</comment>
<dbReference type="Proteomes" id="UP000266861">
    <property type="component" value="Unassembled WGS sequence"/>
</dbReference>
<proteinExistence type="predicted"/>
<evidence type="ECO:0000313" key="2">
    <source>
        <dbReference type="Proteomes" id="UP000266861"/>
    </source>
</evidence>
<dbReference type="AlphaFoldDB" id="A0A397G1P3"/>
<gene>
    <name evidence="1" type="ORF">Glove_715g4</name>
</gene>
<protein>
    <submittedName>
        <fullName evidence="1">Uncharacterized protein</fullName>
    </submittedName>
</protein>
<evidence type="ECO:0000313" key="1">
    <source>
        <dbReference type="EMBL" id="RHZ44627.1"/>
    </source>
</evidence>
<organism evidence="1 2">
    <name type="scientific">Diversispora epigaea</name>
    <dbReference type="NCBI Taxonomy" id="1348612"/>
    <lineage>
        <taxon>Eukaryota</taxon>
        <taxon>Fungi</taxon>
        <taxon>Fungi incertae sedis</taxon>
        <taxon>Mucoromycota</taxon>
        <taxon>Glomeromycotina</taxon>
        <taxon>Glomeromycetes</taxon>
        <taxon>Diversisporales</taxon>
        <taxon>Diversisporaceae</taxon>
        <taxon>Diversispora</taxon>
    </lineage>
</organism>
<accession>A0A397G1P3</accession>